<sequence>MWYDFGRASDLGFVVKGNLSVRADRVVFVRLIRVKTAEEQGISLFPDRDSFIKCPLHAIAMALVMQDFPCAQLLDHPYLAGGSEKSVPAPADAPLAEALGSCGDDNGQSEPTQKKRKVPEDNMKIHAYVNCVIKSASAVQAKVKPTGNLTSHSFRRRGAQHANSNRLLSAQ</sequence>
<dbReference type="EMBL" id="MJFZ01000450">
    <property type="protein sequence ID" value="RAW29075.1"/>
    <property type="molecule type" value="Genomic_DNA"/>
</dbReference>
<feature type="region of interest" description="Disordered" evidence="1">
    <location>
        <begin position="85"/>
        <end position="120"/>
    </location>
</feature>
<dbReference type="VEuPathDB" id="FungiDB:PC110_g14571"/>
<dbReference type="STRING" id="29920.A0A329RWW1"/>
<keyword evidence="3" id="KW-1185">Reference proteome</keyword>
<reference evidence="2 3" key="1">
    <citation type="submission" date="2018-01" db="EMBL/GenBank/DDBJ databases">
        <title>Draft genome of the strawberry crown rot pathogen Phytophthora cactorum.</title>
        <authorList>
            <person name="Armitage A.D."/>
            <person name="Lysoe E."/>
            <person name="Nellist C.F."/>
            <person name="Harrison R.J."/>
            <person name="Brurberg M.B."/>
        </authorList>
    </citation>
    <scope>NUCLEOTIDE SEQUENCE [LARGE SCALE GENOMIC DNA]</scope>
    <source>
        <strain evidence="2 3">10300</strain>
    </source>
</reference>
<protein>
    <submittedName>
        <fullName evidence="2">Uncharacterized protein</fullName>
    </submittedName>
</protein>
<organism evidence="2 3">
    <name type="scientific">Phytophthora cactorum</name>
    <dbReference type="NCBI Taxonomy" id="29920"/>
    <lineage>
        <taxon>Eukaryota</taxon>
        <taxon>Sar</taxon>
        <taxon>Stramenopiles</taxon>
        <taxon>Oomycota</taxon>
        <taxon>Peronosporomycetes</taxon>
        <taxon>Peronosporales</taxon>
        <taxon>Peronosporaceae</taxon>
        <taxon>Phytophthora</taxon>
    </lineage>
</organism>
<name>A0A329RWW1_9STRA</name>
<dbReference type="Proteomes" id="UP000251314">
    <property type="component" value="Unassembled WGS sequence"/>
</dbReference>
<accession>A0A329RWW1</accession>
<feature type="region of interest" description="Disordered" evidence="1">
    <location>
        <begin position="147"/>
        <end position="171"/>
    </location>
</feature>
<evidence type="ECO:0000256" key="1">
    <source>
        <dbReference type="SAM" id="MobiDB-lite"/>
    </source>
</evidence>
<dbReference type="AlphaFoldDB" id="A0A329RWW1"/>
<evidence type="ECO:0000313" key="3">
    <source>
        <dbReference type="Proteomes" id="UP000251314"/>
    </source>
</evidence>
<proteinExistence type="predicted"/>
<feature type="compositionally biased region" description="Low complexity" evidence="1">
    <location>
        <begin position="88"/>
        <end position="99"/>
    </location>
</feature>
<evidence type="ECO:0000313" key="2">
    <source>
        <dbReference type="EMBL" id="RAW29075.1"/>
    </source>
</evidence>
<feature type="compositionally biased region" description="Polar residues" evidence="1">
    <location>
        <begin position="161"/>
        <end position="171"/>
    </location>
</feature>
<comment type="caution">
    <text evidence="2">The sequence shown here is derived from an EMBL/GenBank/DDBJ whole genome shotgun (WGS) entry which is preliminary data.</text>
</comment>
<dbReference type="OrthoDB" id="79176at2759"/>
<gene>
    <name evidence="2" type="ORF">PC110_g14571</name>
</gene>